<organism evidence="2 3">
    <name type="scientific">Candidatus Ornithobacterium hominis</name>
    <dbReference type="NCBI Taxonomy" id="2497989"/>
    <lineage>
        <taxon>Bacteria</taxon>
        <taxon>Pseudomonadati</taxon>
        <taxon>Bacteroidota</taxon>
        <taxon>Flavobacteriia</taxon>
        <taxon>Flavobacteriales</taxon>
        <taxon>Weeksellaceae</taxon>
        <taxon>Ornithobacterium</taxon>
    </lineage>
</organism>
<dbReference type="PANTHER" id="PTHR43031:SF1">
    <property type="entry name" value="PYRIDINE NUCLEOTIDE-DISULPHIDE OXIDOREDUCTASE"/>
    <property type="match status" value="1"/>
</dbReference>
<dbReference type="PROSITE" id="PS50206">
    <property type="entry name" value="RHODANESE_3"/>
    <property type="match status" value="1"/>
</dbReference>
<dbReference type="Pfam" id="PF00581">
    <property type="entry name" value="Rhodanese"/>
    <property type="match status" value="1"/>
</dbReference>
<keyword evidence="2" id="KW-0808">Transferase</keyword>
<dbReference type="AlphaFoldDB" id="A0A383U3M5"/>
<dbReference type="InterPro" id="IPR050229">
    <property type="entry name" value="GlpE_sulfurtransferase"/>
</dbReference>
<protein>
    <submittedName>
        <fullName evidence="2">Thiosulfate sulfurtransferase PspE</fullName>
        <ecNumber evidence="2">2.8.1.1</ecNumber>
    </submittedName>
</protein>
<dbReference type="PANTHER" id="PTHR43031">
    <property type="entry name" value="FAD-DEPENDENT OXIDOREDUCTASE"/>
    <property type="match status" value="1"/>
</dbReference>
<evidence type="ECO:0000259" key="1">
    <source>
        <dbReference type="PROSITE" id="PS50206"/>
    </source>
</evidence>
<dbReference type="Gene3D" id="3.40.250.10">
    <property type="entry name" value="Rhodanese-like domain"/>
    <property type="match status" value="1"/>
</dbReference>
<dbReference type="SUPFAM" id="SSF52821">
    <property type="entry name" value="Rhodanese/Cell cycle control phosphatase"/>
    <property type="match status" value="1"/>
</dbReference>
<dbReference type="InterPro" id="IPR001763">
    <property type="entry name" value="Rhodanese-like_dom"/>
</dbReference>
<evidence type="ECO:0000313" key="2">
    <source>
        <dbReference type="EMBL" id="SZD73989.1"/>
    </source>
</evidence>
<dbReference type="GO" id="GO:0004792">
    <property type="term" value="F:thiosulfate-cyanide sulfurtransferase activity"/>
    <property type="evidence" value="ECO:0007669"/>
    <property type="project" value="UniProtKB-EC"/>
</dbReference>
<feature type="domain" description="Rhodanese" evidence="1">
    <location>
        <begin position="25"/>
        <end position="107"/>
    </location>
</feature>
<dbReference type="InterPro" id="IPR036873">
    <property type="entry name" value="Rhodanese-like_dom_sf"/>
</dbReference>
<gene>
    <name evidence="2" type="primary">pspE</name>
    <name evidence="2" type="ORF">SAMEA104719789_01444</name>
</gene>
<dbReference type="SMART" id="SM00450">
    <property type="entry name" value="RHOD"/>
    <property type="match status" value="1"/>
</dbReference>
<keyword evidence="3" id="KW-1185">Reference proteome</keyword>
<name>A0A383U3M5_9FLAO</name>
<dbReference type="EMBL" id="UNSC01000007">
    <property type="protein sequence ID" value="SZD73989.1"/>
    <property type="molecule type" value="Genomic_DNA"/>
</dbReference>
<dbReference type="OrthoDB" id="9800872at2"/>
<dbReference type="EC" id="2.8.1.1" evidence="2"/>
<evidence type="ECO:0000313" key="3">
    <source>
        <dbReference type="Proteomes" id="UP000262142"/>
    </source>
</evidence>
<dbReference type="CDD" id="cd00158">
    <property type="entry name" value="RHOD"/>
    <property type="match status" value="1"/>
</dbReference>
<accession>A0A383U3M5</accession>
<dbReference type="Proteomes" id="UP000262142">
    <property type="component" value="Unassembled WGS sequence"/>
</dbReference>
<sequence>MLMPKLFKYLFFRKVMKETTLDAIKNPQTTFIDVRNSEELEEDGALEKAKHIPLIELPERIEEIKTYATPIVIFCKSGGRAGRAKEFLDENGFEKVFNGGGYTDVMEILNNQN</sequence>
<reference evidence="2 3" key="1">
    <citation type="submission" date="2018-09" db="EMBL/GenBank/DDBJ databases">
        <authorList>
            <consortium name="Pathogen Informatics"/>
        </authorList>
    </citation>
    <scope>NUCLEOTIDE SEQUENCE [LARGE SCALE GENOMIC DNA]</scope>
    <source>
        <strain evidence="2 3">OH-22767</strain>
    </source>
</reference>
<proteinExistence type="predicted"/>